<dbReference type="GO" id="GO:0046983">
    <property type="term" value="F:protein dimerization activity"/>
    <property type="evidence" value="ECO:0007669"/>
    <property type="project" value="InterPro"/>
</dbReference>
<feature type="region of interest" description="Disordered" evidence="5">
    <location>
        <begin position="389"/>
        <end position="432"/>
    </location>
</feature>
<evidence type="ECO:0000256" key="4">
    <source>
        <dbReference type="ARBA" id="ARBA00023242"/>
    </source>
</evidence>
<keyword evidence="8" id="KW-1185">Reference proteome</keyword>
<reference evidence="7" key="1">
    <citation type="submission" date="2019-09" db="EMBL/GenBank/DDBJ databases">
        <title>Draft genome information of white flower Hibiscus syriacus.</title>
        <authorList>
            <person name="Kim Y.-M."/>
        </authorList>
    </citation>
    <scope>NUCLEOTIDE SEQUENCE [LARGE SCALE GENOMIC DNA]</scope>
    <source>
        <strain evidence="7">YM2019G1</strain>
    </source>
</reference>
<dbReference type="InterPro" id="IPR047265">
    <property type="entry name" value="PIF1-like_bHLH"/>
</dbReference>
<evidence type="ECO:0000256" key="2">
    <source>
        <dbReference type="ARBA" id="ARBA00023015"/>
    </source>
</evidence>
<feature type="domain" description="BHLH" evidence="6">
    <location>
        <begin position="424"/>
        <end position="473"/>
    </location>
</feature>
<comment type="subcellular location">
    <subcellularLocation>
        <location evidence="1">Nucleus</location>
    </subcellularLocation>
</comment>
<dbReference type="FunFam" id="4.10.280.10:FF:000004">
    <property type="entry name" value="Basic helix-loop-helix transcription factor"/>
    <property type="match status" value="1"/>
</dbReference>
<evidence type="ECO:0000256" key="3">
    <source>
        <dbReference type="ARBA" id="ARBA00023163"/>
    </source>
</evidence>
<evidence type="ECO:0000256" key="1">
    <source>
        <dbReference type="ARBA" id="ARBA00004123"/>
    </source>
</evidence>
<dbReference type="OrthoDB" id="690068at2759"/>
<feature type="compositionally biased region" description="Basic and acidic residues" evidence="5">
    <location>
        <begin position="663"/>
        <end position="673"/>
    </location>
</feature>
<dbReference type="InterPro" id="IPR011598">
    <property type="entry name" value="bHLH_dom"/>
</dbReference>
<evidence type="ECO:0000313" key="7">
    <source>
        <dbReference type="EMBL" id="KAE8677750.1"/>
    </source>
</evidence>
<keyword evidence="3" id="KW-0804">Transcription</keyword>
<dbReference type="PANTHER" id="PTHR46807:SF1">
    <property type="entry name" value="TRANSCRIPTION FACTOR PIF3"/>
    <property type="match status" value="1"/>
</dbReference>
<dbReference type="Pfam" id="PF00010">
    <property type="entry name" value="HLH"/>
    <property type="match status" value="1"/>
</dbReference>
<feature type="region of interest" description="Disordered" evidence="5">
    <location>
        <begin position="174"/>
        <end position="199"/>
    </location>
</feature>
<feature type="region of interest" description="Disordered" evidence="5">
    <location>
        <begin position="635"/>
        <end position="673"/>
    </location>
</feature>
<organism evidence="7 8">
    <name type="scientific">Hibiscus syriacus</name>
    <name type="common">Rose of Sharon</name>
    <dbReference type="NCBI Taxonomy" id="106335"/>
    <lineage>
        <taxon>Eukaryota</taxon>
        <taxon>Viridiplantae</taxon>
        <taxon>Streptophyta</taxon>
        <taxon>Embryophyta</taxon>
        <taxon>Tracheophyta</taxon>
        <taxon>Spermatophyta</taxon>
        <taxon>Magnoliopsida</taxon>
        <taxon>eudicotyledons</taxon>
        <taxon>Gunneridae</taxon>
        <taxon>Pentapetalae</taxon>
        <taxon>rosids</taxon>
        <taxon>malvids</taxon>
        <taxon>Malvales</taxon>
        <taxon>Malvaceae</taxon>
        <taxon>Malvoideae</taxon>
        <taxon>Hibiscus</taxon>
    </lineage>
</organism>
<dbReference type="GO" id="GO:0005634">
    <property type="term" value="C:nucleus"/>
    <property type="evidence" value="ECO:0007669"/>
    <property type="project" value="UniProtKB-SubCell"/>
</dbReference>
<sequence>MPLYELYRMARGKLDSSQDKKNPSSSTDLSSVPENDIVELVWENDQVSMQGQSSRARKMISCSDKDIGNGGDFTRMGKFGVLDSSILSDVPMSVVPTHGADDEVVPWLKYPEVQSLHDECSGLLPELSGLASNEIPTNSNVASFDRRRQSVRDLFTVSTNDAVDFERGKLLKVPKPADDKARPSQPRQVSSPYFRSRNSESIGNNLSHTLTNHAICRDSMGVQPSDDALAGIKLQKQDPGAPCSNTLLMNFSHFARPAAIVKTNLKNIGAMARTEKNGSKEKGIGDGVSNCVDSRHIDSNIELQKEELSHCHSTMLPMKTDIKESKAKSLDSPGDKISNQVTGENASKRLPHSDKAVESVHAASSVCCGNSVERSSDDTLLHNLKRKNRDDDEFECPSEDAEEESEGVKKAIPAQGGKGSKRSRAAEVHNLSERRRRDRINEKMRALQELIPNCNKVDKASMLDEAIEYLKTLQLQVQIMSMRAGLYMPPTMFPTGMQHMHAAHMAHLSSMSVGMGIGMGFGMPFPQTNTIVSACPMVQVPPTPGAPLSGPCPGPHPSGTTTLQEMTGSNLQPYGFHGHGLPMSMPGVPLIPIPIQNINSQVTENTNINSSVNQVTENTNINSCVNQTSTQCQTTNESFEQPAEVHKNSQASEITGSVPFRSTEGDEKLPDRS</sequence>
<name>A0A6A2Y2J1_HIBSY</name>
<evidence type="ECO:0000259" key="6">
    <source>
        <dbReference type="PROSITE" id="PS50888"/>
    </source>
</evidence>
<dbReference type="GO" id="GO:0010017">
    <property type="term" value="P:red or far-red light signaling pathway"/>
    <property type="evidence" value="ECO:0007669"/>
    <property type="project" value="UniProtKB-ARBA"/>
</dbReference>
<comment type="caution">
    <text evidence="7">The sequence shown here is derived from an EMBL/GenBank/DDBJ whole genome shotgun (WGS) entry which is preliminary data.</text>
</comment>
<dbReference type="Gene3D" id="4.10.280.10">
    <property type="entry name" value="Helix-loop-helix DNA-binding domain"/>
    <property type="match status" value="1"/>
</dbReference>
<keyword evidence="2" id="KW-0805">Transcription regulation</keyword>
<gene>
    <name evidence="7" type="ORF">F3Y22_tig00111502pilonHSYRG00026</name>
</gene>
<dbReference type="EMBL" id="VEPZ02001354">
    <property type="protein sequence ID" value="KAE8677750.1"/>
    <property type="molecule type" value="Genomic_DNA"/>
</dbReference>
<proteinExistence type="predicted"/>
<feature type="compositionally biased region" description="Basic and acidic residues" evidence="5">
    <location>
        <begin position="12"/>
        <end position="22"/>
    </location>
</feature>
<dbReference type="GO" id="GO:0003700">
    <property type="term" value="F:DNA-binding transcription factor activity"/>
    <property type="evidence" value="ECO:0007669"/>
    <property type="project" value="InterPro"/>
</dbReference>
<evidence type="ECO:0000256" key="5">
    <source>
        <dbReference type="SAM" id="MobiDB-lite"/>
    </source>
</evidence>
<dbReference type="PROSITE" id="PS50888">
    <property type="entry name" value="BHLH"/>
    <property type="match status" value="1"/>
</dbReference>
<dbReference type="AlphaFoldDB" id="A0A6A2Y2J1"/>
<dbReference type="PANTHER" id="PTHR46807">
    <property type="entry name" value="TRANSCRIPTION FACTOR PIF3"/>
    <property type="match status" value="1"/>
</dbReference>
<feature type="region of interest" description="Disordered" evidence="5">
    <location>
        <begin position="12"/>
        <end position="33"/>
    </location>
</feature>
<keyword evidence="4" id="KW-0539">Nucleus</keyword>
<feature type="region of interest" description="Disordered" evidence="5">
    <location>
        <begin position="324"/>
        <end position="353"/>
    </location>
</feature>
<accession>A0A6A2Y2J1</accession>
<dbReference type="InterPro" id="IPR036638">
    <property type="entry name" value="HLH_DNA-bd_sf"/>
</dbReference>
<dbReference type="SMART" id="SM00353">
    <property type="entry name" value="HLH"/>
    <property type="match status" value="1"/>
</dbReference>
<dbReference type="InterPro" id="IPR044273">
    <property type="entry name" value="PIF3-like"/>
</dbReference>
<dbReference type="Proteomes" id="UP000436088">
    <property type="component" value="Unassembled WGS sequence"/>
</dbReference>
<protein>
    <submittedName>
        <fullName evidence="7">Transcription factor SPATULA</fullName>
    </submittedName>
</protein>
<dbReference type="CDD" id="cd11445">
    <property type="entry name" value="bHLH_AtPIF_like"/>
    <property type="match status" value="1"/>
</dbReference>
<feature type="compositionally biased region" description="Acidic residues" evidence="5">
    <location>
        <begin position="391"/>
        <end position="405"/>
    </location>
</feature>
<evidence type="ECO:0000313" key="8">
    <source>
        <dbReference type="Proteomes" id="UP000436088"/>
    </source>
</evidence>
<feature type="compositionally biased region" description="Polar residues" evidence="5">
    <location>
        <begin position="23"/>
        <end position="33"/>
    </location>
</feature>
<dbReference type="SUPFAM" id="SSF47459">
    <property type="entry name" value="HLH, helix-loop-helix DNA-binding domain"/>
    <property type="match status" value="1"/>
</dbReference>